<feature type="coiled-coil region" evidence="11">
    <location>
        <begin position="631"/>
        <end position="665"/>
    </location>
</feature>
<feature type="binding site" evidence="9">
    <location>
        <begin position="91"/>
        <end position="98"/>
    </location>
    <ligand>
        <name>ATP</name>
        <dbReference type="ChEBI" id="CHEBI:30616"/>
    </ligand>
</feature>
<evidence type="ECO:0000256" key="12">
    <source>
        <dbReference type="SAM" id="MobiDB-lite"/>
    </source>
</evidence>
<evidence type="ECO:0000313" key="15">
    <source>
        <dbReference type="Proteomes" id="UP001303046"/>
    </source>
</evidence>
<keyword evidence="7" id="KW-0206">Cytoskeleton</keyword>
<feature type="domain" description="Kinesin motor" evidence="13">
    <location>
        <begin position="12"/>
        <end position="344"/>
    </location>
</feature>
<evidence type="ECO:0000256" key="1">
    <source>
        <dbReference type="ARBA" id="ARBA00004245"/>
    </source>
</evidence>
<dbReference type="Gene3D" id="3.40.850.10">
    <property type="entry name" value="Kinesin motor domain"/>
    <property type="match status" value="1"/>
</dbReference>
<dbReference type="CDD" id="cd01364">
    <property type="entry name" value="KISc_BimC_Eg5"/>
    <property type="match status" value="1"/>
</dbReference>
<keyword evidence="5 9" id="KW-0067">ATP-binding</keyword>
<feature type="compositionally biased region" description="Polar residues" evidence="12">
    <location>
        <begin position="949"/>
        <end position="958"/>
    </location>
</feature>
<dbReference type="InterPro" id="IPR036961">
    <property type="entry name" value="Kinesin_motor_dom_sf"/>
</dbReference>
<keyword evidence="15" id="KW-1185">Reference proteome</keyword>
<dbReference type="SUPFAM" id="SSF52540">
    <property type="entry name" value="P-loop containing nucleoside triphosphate hydrolases"/>
    <property type="match status" value="1"/>
</dbReference>
<evidence type="ECO:0000256" key="6">
    <source>
        <dbReference type="ARBA" id="ARBA00023175"/>
    </source>
</evidence>
<dbReference type="PRINTS" id="PR00380">
    <property type="entry name" value="KINESINHEAVY"/>
</dbReference>
<sequence length="969" mass="109760">MSNLPKKIDKINVRVAVRVRPMSDTERADNATSIVKVEEKKMKVACKLKTFSAFDKVYGPSTTQERVYAEMVSPQVERVLAGYNCTLFAYGQTGTGKTYTMEGGSGERGSYKDDPTTGIIPRAVEHIFEELEKSNTDEYSVRVSYLELYNEELYDLLAPTSDDRERLRIFDDPSKKGMVVISGAEEIPVKNRGEVYRLLKTGAEKRMTAATLMNMNSSRSHSIFTVNVVVRENTVNGEELVKQGKLNLVDLAGSEHIGRSGAEGKRAKEAGNINQSLLTLGRVITALTTSAPHVPYRESKLTRLLQDSLGGATITSIIATLSPASTNYEETISTLEYAARAKSIRNHPECNQKLSRKALLKEYNEEIEQLRRDLRSAREKNGIFLSQESYQGMEKEIAEKTELLTELEGQLDGAIGKLQKFIEDQEIMDEQYRQLYHRNKRLESKLEQRVNELDETKKDLAKTTGLLNSTKGALDQVHNIAKKLSETLKETRHVVYDQQFEMEDWWNKEELLLQLNSQNRQLAVATRCKVIPTINNCCEALSGHLSTSADLRNEINKQIETDLSEASGYLDQAEVDLRRADSTFQRKIAEVENQCQSAVSRTVGYCDEFDVVMKENMNTAISMTEEISQLSANMKNEAANLSKIFEELRKESQSMLTRRREMIEEDRSHRAVNVPALRKQQERTSKIVELAHAIVTECNQYQQENCSILDAMESHDQDVFEKNITDLETWESAFQGLEDVAMEALSAMNETNSRTADLSSSRKFSIPCVLKETASTASQLNKSVKKETDTFMAGIQSLNKSSYDDVKNFMISIGQYCNELRNLTCETENKRLVTQKEEANREQNIVQTVRDHLGNINEYVTSMTDEHWLHPQSSGKTPKKVHRQVASDDDIPRVPKMRKILESNGFYTETPRKSSFRTRESLLEVQNICLSPDTLAANRKARLEDISEESGNTTTTNRSSEKSKFDLEN</sequence>
<dbReference type="Proteomes" id="UP001303046">
    <property type="component" value="Unassembled WGS sequence"/>
</dbReference>
<evidence type="ECO:0000313" key="14">
    <source>
        <dbReference type="EMBL" id="KAK6737926.1"/>
    </source>
</evidence>
<dbReference type="SMART" id="SM00129">
    <property type="entry name" value="KISc"/>
    <property type="match status" value="1"/>
</dbReference>
<dbReference type="PANTHER" id="PTHR47970">
    <property type="entry name" value="KINESIN-LIKE PROTEIN KIF11"/>
    <property type="match status" value="1"/>
</dbReference>
<gene>
    <name evidence="14" type="primary">Necator_chrII.g7974</name>
    <name evidence="14" type="ORF">RB195_020180</name>
</gene>
<reference evidence="14 15" key="1">
    <citation type="submission" date="2023-08" db="EMBL/GenBank/DDBJ databases">
        <title>A Necator americanus chromosomal reference genome.</title>
        <authorList>
            <person name="Ilik V."/>
            <person name="Petrzelkova K.J."/>
            <person name="Pardy F."/>
            <person name="Fuh T."/>
            <person name="Niatou-Singa F.S."/>
            <person name="Gouil Q."/>
            <person name="Baker L."/>
            <person name="Ritchie M.E."/>
            <person name="Jex A.R."/>
            <person name="Gazzola D."/>
            <person name="Li H."/>
            <person name="Toshio Fujiwara R."/>
            <person name="Zhan B."/>
            <person name="Aroian R.V."/>
            <person name="Pafco B."/>
            <person name="Schwarz E.M."/>
        </authorList>
    </citation>
    <scope>NUCLEOTIDE SEQUENCE [LARGE SCALE GENOMIC DNA]</scope>
    <source>
        <strain evidence="14 15">Aroian</strain>
        <tissue evidence="14">Whole animal</tissue>
    </source>
</reference>
<dbReference type="PROSITE" id="PS00411">
    <property type="entry name" value="KINESIN_MOTOR_1"/>
    <property type="match status" value="1"/>
</dbReference>
<evidence type="ECO:0000256" key="10">
    <source>
        <dbReference type="RuleBase" id="RU000394"/>
    </source>
</evidence>
<dbReference type="InterPro" id="IPR027417">
    <property type="entry name" value="P-loop_NTPase"/>
</dbReference>
<keyword evidence="2" id="KW-0963">Cytoplasm</keyword>
<evidence type="ECO:0000256" key="7">
    <source>
        <dbReference type="ARBA" id="ARBA00023212"/>
    </source>
</evidence>
<evidence type="ECO:0000256" key="5">
    <source>
        <dbReference type="ARBA" id="ARBA00022840"/>
    </source>
</evidence>
<evidence type="ECO:0000256" key="8">
    <source>
        <dbReference type="ARBA" id="ARBA00034704"/>
    </source>
</evidence>
<dbReference type="InterPro" id="IPR001752">
    <property type="entry name" value="Kinesin_motor_dom"/>
</dbReference>
<dbReference type="InterPro" id="IPR047241">
    <property type="entry name" value="KIF11-like_kin_motor_dom"/>
</dbReference>
<keyword evidence="6 9" id="KW-0505">Motor protein</keyword>
<dbReference type="PROSITE" id="PS50067">
    <property type="entry name" value="KINESIN_MOTOR_2"/>
    <property type="match status" value="1"/>
</dbReference>
<keyword evidence="11" id="KW-0175">Coiled coil</keyword>
<evidence type="ECO:0000256" key="4">
    <source>
        <dbReference type="ARBA" id="ARBA00022741"/>
    </source>
</evidence>
<feature type="region of interest" description="Disordered" evidence="12">
    <location>
        <begin position="943"/>
        <end position="969"/>
    </location>
</feature>
<evidence type="ECO:0000256" key="9">
    <source>
        <dbReference type="PROSITE-ProRule" id="PRU00283"/>
    </source>
</evidence>
<keyword evidence="4 9" id="KW-0547">Nucleotide-binding</keyword>
<keyword evidence="3 10" id="KW-0493">Microtubule</keyword>
<feature type="coiled-coil region" evidence="11">
    <location>
        <begin position="353"/>
        <end position="463"/>
    </location>
</feature>
<evidence type="ECO:0000256" key="11">
    <source>
        <dbReference type="SAM" id="Coils"/>
    </source>
</evidence>
<dbReference type="InterPro" id="IPR019821">
    <property type="entry name" value="Kinesin_motor_CS"/>
</dbReference>
<comment type="subcellular location">
    <subcellularLocation>
        <location evidence="1">Cytoplasm</location>
        <location evidence="1">Cytoskeleton</location>
    </subcellularLocation>
</comment>
<proteinExistence type="inferred from homology"/>
<name>A0ABR1CJ63_NECAM</name>
<dbReference type="PANTHER" id="PTHR47970:SF12">
    <property type="entry name" value="KINESIN FAMILY MEMBER 11"/>
    <property type="match status" value="1"/>
</dbReference>
<evidence type="ECO:0000256" key="2">
    <source>
        <dbReference type="ARBA" id="ARBA00022490"/>
    </source>
</evidence>
<protein>
    <recommendedName>
        <fullName evidence="10">Kinesin-like protein</fullName>
    </recommendedName>
</protein>
<comment type="similarity">
    <text evidence="8">Belongs to the TRAFAC class myosin-kinesin ATPase superfamily. Kinesin family. KIN-5/BimC subfamily.</text>
</comment>
<feature type="compositionally biased region" description="Basic and acidic residues" evidence="12">
    <location>
        <begin position="959"/>
        <end position="969"/>
    </location>
</feature>
<organism evidence="14 15">
    <name type="scientific">Necator americanus</name>
    <name type="common">Human hookworm</name>
    <dbReference type="NCBI Taxonomy" id="51031"/>
    <lineage>
        <taxon>Eukaryota</taxon>
        <taxon>Metazoa</taxon>
        <taxon>Ecdysozoa</taxon>
        <taxon>Nematoda</taxon>
        <taxon>Chromadorea</taxon>
        <taxon>Rhabditida</taxon>
        <taxon>Rhabditina</taxon>
        <taxon>Rhabditomorpha</taxon>
        <taxon>Strongyloidea</taxon>
        <taxon>Ancylostomatidae</taxon>
        <taxon>Bunostominae</taxon>
        <taxon>Necator</taxon>
    </lineage>
</organism>
<evidence type="ECO:0000256" key="3">
    <source>
        <dbReference type="ARBA" id="ARBA00022701"/>
    </source>
</evidence>
<dbReference type="Pfam" id="PF00225">
    <property type="entry name" value="Kinesin"/>
    <property type="match status" value="1"/>
</dbReference>
<dbReference type="InterPro" id="IPR047149">
    <property type="entry name" value="KIF11-like"/>
</dbReference>
<dbReference type="EMBL" id="JAVFWL010000002">
    <property type="protein sequence ID" value="KAK6737926.1"/>
    <property type="molecule type" value="Genomic_DNA"/>
</dbReference>
<accession>A0ABR1CJ63</accession>
<evidence type="ECO:0000259" key="13">
    <source>
        <dbReference type="PROSITE" id="PS50067"/>
    </source>
</evidence>
<comment type="caution">
    <text evidence="14">The sequence shown here is derived from an EMBL/GenBank/DDBJ whole genome shotgun (WGS) entry which is preliminary data.</text>
</comment>